<dbReference type="HOGENOM" id="CLU_052957_0_0_5"/>
<reference evidence="2 3" key="1">
    <citation type="submission" date="2013-03" db="EMBL/GenBank/DDBJ databases">
        <authorList>
            <person name="Fiebig A."/>
            <person name="Goeker M."/>
            <person name="Klenk H.-P.P."/>
        </authorList>
    </citation>
    <scope>NUCLEOTIDE SEQUENCE [LARGE SCALE GENOMIC DNA]</scope>
    <source>
        <strain evidence="2 3">DSM 17492</strain>
    </source>
</reference>
<accession>A0A017HFE6</accession>
<dbReference type="RefSeq" id="WP_017927735.1">
    <property type="nucleotide sequence ID" value="NZ_KB822996.1"/>
</dbReference>
<feature type="chain" id="PRO_5001495859" description="Translocase" evidence="1">
    <location>
        <begin position="20"/>
        <end position="303"/>
    </location>
</feature>
<keyword evidence="1" id="KW-0732">Signal</keyword>
<comment type="caution">
    <text evidence="2">The sequence shown here is derived from an EMBL/GenBank/DDBJ whole genome shotgun (WGS) entry which is preliminary data.</text>
</comment>
<evidence type="ECO:0000313" key="3">
    <source>
        <dbReference type="Proteomes" id="UP000025047"/>
    </source>
</evidence>
<proteinExistence type="predicted"/>
<feature type="signal peptide" evidence="1">
    <location>
        <begin position="1"/>
        <end position="19"/>
    </location>
</feature>
<sequence>MAVLRFLATATACAGAAFAIGHFMESGVSRAAATPVDLPQTFAEAPMLIAAATEPAPVATAVFDRPNLSRSPDRLPGLDTHVATSAADGCQSRLTATPRPGAIAALRFTAPCAPEARVTLHHQGLTVTLLTDAEGEAEALFPALSREAVFMAEAAGVTAVARTVLPDMAQWRRVALQWRDGDGLSLHALAPGARHGAAGHVSRATPVAAGNGPSMVALGHPAVPEARLAEIYSAPAQDAATLSVEIDVAARNCGAAVMAELVQADAAGGLTSTDLEVTLPGCDAVGELLVLQNLEAGRTLAAR</sequence>
<evidence type="ECO:0000313" key="2">
    <source>
        <dbReference type="EMBL" id="EYD73237.1"/>
    </source>
</evidence>
<organism evidence="2 3">
    <name type="scientific">Limimaricola hongkongensis DSM 17492</name>
    <dbReference type="NCBI Taxonomy" id="1122180"/>
    <lineage>
        <taxon>Bacteria</taxon>
        <taxon>Pseudomonadati</taxon>
        <taxon>Pseudomonadota</taxon>
        <taxon>Alphaproteobacteria</taxon>
        <taxon>Rhodobacterales</taxon>
        <taxon>Paracoccaceae</taxon>
        <taxon>Limimaricola</taxon>
    </lineage>
</organism>
<dbReference type="Proteomes" id="UP000025047">
    <property type="component" value="Unassembled WGS sequence"/>
</dbReference>
<protein>
    <recommendedName>
        <fullName evidence="4">Translocase</fullName>
    </recommendedName>
</protein>
<dbReference type="PATRIC" id="fig|1122180.6.peg.762"/>
<dbReference type="eggNOG" id="ENOG5032NBB">
    <property type="taxonomic scope" value="Bacteria"/>
</dbReference>
<dbReference type="AlphaFoldDB" id="A0A017HFE6"/>
<evidence type="ECO:0008006" key="4">
    <source>
        <dbReference type="Google" id="ProtNLM"/>
    </source>
</evidence>
<evidence type="ECO:0000256" key="1">
    <source>
        <dbReference type="SAM" id="SignalP"/>
    </source>
</evidence>
<name>A0A017HFE6_9RHOB</name>
<gene>
    <name evidence="2" type="ORF">Lokhon_00764</name>
</gene>
<dbReference type="STRING" id="1122180.Lokhon_00764"/>
<keyword evidence="3" id="KW-1185">Reference proteome</keyword>
<dbReference type="EMBL" id="APGJ01000003">
    <property type="protein sequence ID" value="EYD73237.1"/>
    <property type="molecule type" value="Genomic_DNA"/>
</dbReference>